<sequence>MSADSAQTEHALPVAWPQAWGARHPRRPGAMLGIGVALLLIAMVMAVTAPGHATRGWSALVFALFAFTALAVYARAPFAHGKPQMINAVTLTRARVAPPDSWVHFTRERRTGMMLLIVFAVWGLVFAAATVAAVVIGVTGRPQALGGAVITALVAIAFLYGAVRGVIAEYRLDSFGRRPVGISFGPSGVAVLRVSDPVYIPWDAIRSVQPDVTTPRRGDPMPLIRIHADPRRVLTADGDEVPGAITLSPGAVRLHPHVLWTALRVCRDSPEERAKLGTTFGQQMLEEWCAAV</sequence>
<keyword evidence="1" id="KW-1133">Transmembrane helix</keyword>
<feature type="transmembrane region" description="Helical" evidence="1">
    <location>
        <begin position="30"/>
        <end position="51"/>
    </location>
</feature>
<organism evidence="2 3">
    <name type="scientific">Microbacterium horticulturae</name>
    <dbReference type="NCBI Taxonomy" id="3028316"/>
    <lineage>
        <taxon>Bacteria</taxon>
        <taxon>Bacillati</taxon>
        <taxon>Actinomycetota</taxon>
        <taxon>Actinomycetes</taxon>
        <taxon>Micrococcales</taxon>
        <taxon>Microbacteriaceae</taxon>
        <taxon>Microbacterium</taxon>
    </lineage>
</organism>
<dbReference type="RefSeq" id="WP_275277269.1">
    <property type="nucleotide sequence ID" value="NZ_CP119108.1"/>
</dbReference>
<keyword evidence="3" id="KW-1185">Reference proteome</keyword>
<feature type="transmembrane region" description="Helical" evidence="1">
    <location>
        <begin position="144"/>
        <end position="163"/>
    </location>
</feature>
<name>A0ABY8BUS4_9MICO</name>
<dbReference type="Proteomes" id="UP001214553">
    <property type="component" value="Chromosome"/>
</dbReference>
<evidence type="ECO:0000313" key="3">
    <source>
        <dbReference type="Proteomes" id="UP001214553"/>
    </source>
</evidence>
<gene>
    <name evidence="2" type="ORF">PU630_11850</name>
</gene>
<evidence type="ECO:0000313" key="2">
    <source>
        <dbReference type="EMBL" id="WEG07931.1"/>
    </source>
</evidence>
<reference evidence="2 3" key="1">
    <citation type="submission" date="2023-03" db="EMBL/GenBank/DDBJ databases">
        <title>Genome sequence of Microbacterium sp. KACC 23027.</title>
        <authorList>
            <person name="Kim S."/>
            <person name="Heo J."/>
            <person name="Kwon S.-W."/>
        </authorList>
    </citation>
    <scope>NUCLEOTIDE SEQUENCE [LARGE SCALE GENOMIC DNA]</scope>
    <source>
        <strain evidence="2 3">KACC 23027</strain>
    </source>
</reference>
<keyword evidence="1" id="KW-0472">Membrane</keyword>
<feature type="transmembrane region" description="Helical" evidence="1">
    <location>
        <begin position="114"/>
        <end position="138"/>
    </location>
</feature>
<evidence type="ECO:0000256" key="1">
    <source>
        <dbReference type="SAM" id="Phobius"/>
    </source>
</evidence>
<dbReference type="EMBL" id="CP119108">
    <property type="protein sequence ID" value="WEG07931.1"/>
    <property type="molecule type" value="Genomic_DNA"/>
</dbReference>
<protein>
    <recommendedName>
        <fullName evidence="4">PH domain-containing protein</fullName>
    </recommendedName>
</protein>
<accession>A0ABY8BUS4</accession>
<evidence type="ECO:0008006" key="4">
    <source>
        <dbReference type="Google" id="ProtNLM"/>
    </source>
</evidence>
<proteinExistence type="predicted"/>
<keyword evidence="1" id="KW-0812">Transmembrane</keyword>
<feature type="transmembrane region" description="Helical" evidence="1">
    <location>
        <begin position="57"/>
        <end position="76"/>
    </location>
</feature>